<evidence type="ECO:0000256" key="10">
    <source>
        <dbReference type="ARBA" id="ARBA00022884"/>
    </source>
</evidence>
<dbReference type="GO" id="GO:0019843">
    <property type="term" value="F:rRNA binding"/>
    <property type="evidence" value="ECO:0007669"/>
    <property type="project" value="UniProtKB-KW"/>
</dbReference>
<dbReference type="GO" id="GO:0046872">
    <property type="term" value="F:metal ion binding"/>
    <property type="evidence" value="ECO:0007669"/>
    <property type="project" value="UniProtKB-KW"/>
</dbReference>
<dbReference type="Proteomes" id="UP001205748">
    <property type="component" value="Unassembled WGS sequence"/>
</dbReference>
<dbReference type="Pfam" id="PF13331">
    <property type="entry name" value="DUF4093"/>
    <property type="match status" value="1"/>
</dbReference>
<feature type="domain" description="Toprim" evidence="13">
    <location>
        <begin position="3"/>
        <end position="86"/>
    </location>
</feature>
<dbReference type="CDD" id="cd01027">
    <property type="entry name" value="TOPRIM_RNase_M5_like"/>
    <property type="match status" value="1"/>
</dbReference>
<organism evidence="14 15">
    <name type="scientific">Irregularibacter muris</name>
    <dbReference type="NCBI Taxonomy" id="1796619"/>
    <lineage>
        <taxon>Bacteria</taxon>
        <taxon>Bacillati</taxon>
        <taxon>Bacillota</taxon>
        <taxon>Clostridia</taxon>
        <taxon>Eubacteriales</taxon>
        <taxon>Eubacteriaceae</taxon>
        <taxon>Irregularibacter</taxon>
    </lineage>
</organism>
<sequence>MIREVIVVEGRDDEAAVKRAVDAEVIITSGLGIEEKTIERIRYAQQKTGVIILTDPDFPGEKIRKIISERVPGCKHAYLPKKYSIKDNDVGVENATPEHIREALERVKTQGENRQLFTLEHMIDAGLVMGDSSRIRREKLGDHLGIGYANAKQFLKRLNHYSISLEEFQEALEWLERSGGQ</sequence>
<dbReference type="EC" id="3.1.26.8" evidence="11 12"/>
<dbReference type="GO" id="GO:0006364">
    <property type="term" value="P:rRNA processing"/>
    <property type="evidence" value="ECO:0007669"/>
    <property type="project" value="UniProtKB-UniRule"/>
</dbReference>
<dbReference type="InterPro" id="IPR004466">
    <property type="entry name" value="RNase_M5"/>
</dbReference>
<keyword evidence="8 11" id="KW-0378">Hydrolase</keyword>
<comment type="function">
    <text evidence="11">Required for correct processing of both the 5' and 3' ends of 5S rRNA precursor. Cleaves both sides of a double-stranded region yielding mature 5S rRNA in one step.</text>
</comment>
<dbReference type="NCBIfam" id="TIGR00334">
    <property type="entry name" value="5S_RNA_mat_M5"/>
    <property type="match status" value="1"/>
</dbReference>
<dbReference type="PANTHER" id="PTHR39156">
    <property type="entry name" value="RIBONUCLEASE M5"/>
    <property type="match status" value="1"/>
</dbReference>
<dbReference type="PANTHER" id="PTHR39156:SF1">
    <property type="entry name" value="RIBONUCLEASE M5"/>
    <property type="match status" value="1"/>
</dbReference>
<dbReference type="SUPFAM" id="SSF110455">
    <property type="entry name" value="Toprim domain"/>
    <property type="match status" value="1"/>
</dbReference>
<evidence type="ECO:0000256" key="11">
    <source>
        <dbReference type="HAMAP-Rule" id="MF_01469"/>
    </source>
</evidence>
<name>A0AAE3L2Y2_9FIRM</name>
<evidence type="ECO:0000256" key="5">
    <source>
        <dbReference type="ARBA" id="ARBA00022723"/>
    </source>
</evidence>
<evidence type="ECO:0000256" key="8">
    <source>
        <dbReference type="ARBA" id="ARBA00022801"/>
    </source>
</evidence>
<keyword evidence="3 11" id="KW-0698">rRNA processing</keyword>
<dbReference type="Gene3D" id="3.40.1360.10">
    <property type="match status" value="1"/>
</dbReference>
<evidence type="ECO:0000256" key="2">
    <source>
        <dbReference type="ARBA" id="ARBA00022517"/>
    </source>
</evidence>
<dbReference type="InterPro" id="IPR034141">
    <property type="entry name" value="TOPRIM_RNase_M5-like"/>
</dbReference>
<dbReference type="AlphaFoldDB" id="A0AAE3L2Y2"/>
<keyword evidence="9" id="KW-0460">Magnesium</keyword>
<dbReference type="GO" id="GO:0043822">
    <property type="term" value="F:ribonuclease M5 activity"/>
    <property type="evidence" value="ECO:0007669"/>
    <property type="project" value="UniProtKB-UniRule"/>
</dbReference>
<keyword evidence="6 11" id="KW-0699">rRNA-binding</keyword>
<comment type="caution">
    <text evidence="14">The sequence shown here is derived from an EMBL/GenBank/DDBJ whole genome shotgun (WGS) entry which is preliminary data.</text>
</comment>
<keyword evidence="2 11" id="KW-0690">Ribosome biogenesis</keyword>
<evidence type="ECO:0000256" key="1">
    <source>
        <dbReference type="ARBA" id="ARBA00022490"/>
    </source>
</evidence>
<comment type="catalytic activity">
    <reaction evidence="11">
        <text>Endonucleolytic cleavage of RNA, removing 21 and 42 nucleotides, respectively, from the 5'- and 3'-termini of a 5S-rRNA precursor.</text>
        <dbReference type="EC" id="3.1.26.8"/>
    </reaction>
</comment>
<comment type="similarity">
    <text evidence="11">Belongs to the ribonuclease M5 family.</text>
</comment>
<evidence type="ECO:0000259" key="13">
    <source>
        <dbReference type="PROSITE" id="PS50880"/>
    </source>
</evidence>
<accession>A0AAE3L2Y2</accession>
<keyword evidence="10 11" id="KW-0694">RNA-binding</keyword>
<evidence type="ECO:0000313" key="15">
    <source>
        <dbReference type="Proteomes" id="UP001205748"/>
    </source>
</evidence>
<dbReference type="InterPro" id="IPR025156">
    <property type="entry name" value="RNase_M5_C"/>
</dbReference>
<keyword evidence="5" id="KW-0479">Metal-binding</keyword>
<keyword evidence="1 11" id="KW-0963">Cytoplasm</keyword>
<dbReference type="RefSeq" id="WP_257531974.1">
    <property type="nucleotide sequence ID" value="NZ_JANKAS010000010.1"/>
</dbReference>
<evidence type="ECO:0000256" key="4">
    <source>
        <dbReference type="ARBA" id="ARBA00022722"/>
    </source>
</evidence>
<protein>
    <recommendedName>
        <fullName evidence="11 12">Ribonuclease M5</fullName>
        <ecNumber evidence="11 12">3.1.26.8</ecNumber>
    </recommendedName>
    <alternativeName>
        <fullName evidence="11">RNase M5</fullName>
    </alternativeName>
    <alternativeName>
        <fullName evidence="11">Ribosomal RNA terminal maturase M5</fullName>
    </alternativeName>
</protein>
<keyword evidence="7 11" id="KW-0255">Endonuclease</keyword>
<evidence type="ECO:0000256" key="6">
    <source>
        <dbReference type="ARBA" id="ARBA00022730"/>
    </source>
</evidence>
<evidence type="ECO:0000256" key="7">
    <source>
        <dbReference type="ARBA" id="ARBA00022759"/>
    </source>
</evidence>
<evidence type="ECO:0000256" key="9">
    <source>
        <dbReference type="ARBA" id="ARBA00022842"/>
    </source>
</evidence>
<evidence type="ECO:0000256" key="3">
    <source>
        <dbReference type="ARBA" id="ARBA00022552"/>
    </source>
</evidence>
<dbReference type="PROSITE" id="PS50880">
    <property type="entry name" value="TOPRIM"/>
    <property type="match status" value="1"/>
</dbReference>
<dbReference type="SMART" id="SM00493">
    <property type="entry name" value="TOPRIM"/>
    <property type="match status" value="1"/>
</dbReference>
<dbReference type="HAMAP" id="MF_01469">
    <property type="entry name" value="RNase_M5"/>
    <property type="match status" value="1"/>
</dbReference>
<keyword evidence="15" id="KW-1185">Reference proteome</keyword>
<gene>
    <name evidence="11 14" type="primary">rnmV</name>
    <name evidence="14" type="ORF">NSA47_11030</name>
</gene>
<comment type="subcellular location">
    <subcellularLocation>
        <location evidence="11">Cytoplasm</location>
    </subcellularLocation>
</comment>
<dbReference type="GO" id="GO:0005737">
    <property type="term" value="C:cytoplasm"/>
    <property type="evidence" value="ECO:0007669"/>
    <property type="project" value="UniProtKB-SubCell"/>
</dbReference>
<dbReference type="FunFam" id="3.40.1360.10:FF:000006">
    <property type="entry name" value="Ribonuclease M5"/>
    <property type="match status" value="1"/>
</dbReference>
<dbReference type="InterPro" id="IPR006171">
    <property type="entry name" value="TOPRIM_dom"/>
</dbReference>
<evidence type="ECO:0000313" key="14">
    <source>
        <dbReference type="EMBL" id="MCR1899519.1"/>
    </source>
</evidence>
<dbReference type="EMBL" id="JANKAS010000010">
    <property type="protein sequence ID" value="MCR1899519.1"/>
    <property type="molecule type" value="Genomic_DNA"/>
</dbReference>
<dbReference type="Pfam" id="PF01751">
    <property type="entry name" value="Toprim"/>
    <property type="match status" value="1"/>
</dbReference>
<evidence type="ECO:0000256" key="12">
    <source>
        <dbReference type="NCBIfam" id="TIGR00334"/>
    </source>
</evidence>
<keyword evidence="4 11" id="KW-0540">Nuclease</keyword>
<reference evidence="14" key="1">
    <citation type="submission" date="2022-07" db="EMBL/GenBank/DDBJ databases">
        <title>Enhanced cultured diversity of the mouse gut microbiota enables custom-made synthetic communities.</title>
        <authorList>
            <person name="Afrizal A."/>
        </authorList>
    </citation>
    <scope>NUCLEOTIDE SEQUENCE</scope>
    <source>
        <strain evidence="14">DSM 28593</strain>
    </source>
</reference>
<proteinExistence type="inferred from homology"/>